<evidence type="ECO:0000259" key="1">
    <source>
        <dbReference type="PROSITE" id="PS50206"/>
    </source>
</evidence>
<feature type="domain" description="Rhodanese" evidence="1">
    <location>
        <begin position="28"/>
        <end position="124"/>
    </location>
</feature>
<dbReference type="EMBL" id="QOQD01000013">
    <property type="protein sequence ID" value="RCL72550.1"/>
    <property type="molecule type" value="Genomic_DNA"/>
</dbReference>
<dbReference type="PROSITE" id="PS50206">
    <property type="entry name" value="RHODANESE_3"/>
    <property type="match status" value="1"/>
</dbReference>
<dbReference type="InterPro" id="IPR001763">
    <property type="entry name" value="Rhodanese-like_dom"/>
</dbReference>
<protein>
    <submittedName>
        <fullName evidence="2">Rhodanese-like domain-containing protein</fullName>
    </submittedName>
</protein>
<dbReference type="Proteomes" id="UP000253570">
    <property type="component" value="Unassembled WGS sequence"/>
</dbReference>
<organism evidence="2 3">
    <name type="scientific">PS1 clade bacterium</name>
    <dbReference type="NCBI Taxonomy" id="2175152"/>
    <lineage>
        <taxon>Bacteria</taxon>
        <taxon>Pseudomonadati</taxon>
        <taxon>Pseudomonadota</taxon>
        <taxon>Alphaproteobacteria</taxon>
        <taxon>PS1 clade</taxon>
    </lineage>
</organism>
<evidence type="ECO:0000313" key="3">
    <source>
        <dbReference type="Proteomes" id="UP000253570"/>
    </source>
</evidence>
<dbReference type="InterPro" id="IPR036873">
    <property type="entry name" value="Rhodanese-like_dom_sf"/>
</dbReference>
<gene>
    <name evidence="2" type="ORF">DBW71_05225</name>
</gene>
<dbReference type="SUPFAM" id="SSF52821">
    <property type="entry name" value="Rhodanese/Cell cycle control phosphatase"/>
    <property type="match status" value="1"/>
</dbReference>
<dbReference type="Pfam" id="PF00581">
    <property type="entry name" value="Rhodanese"/>
    <property type="match status" value="1"/>
</dbReference>
<reference evidence="2 3" key="1">
    <citation type="journal article" date="2018" name="Microbiome">
        <title>Fine metagenomic profile of the Mediterranean stratified and mixed water columns revealed by assembly and recruitment.</title>
        <authorList>
            <person name="Haro-Moreno J.M."/>
            <person name="Lopez-Perez M."/>
            <person name="De La Torre J.R."/>
            <person name="Picazo A."/>
            <person name="Camacho A."/>
            <person name="Rodriguez-Valera F."/>
        </authorList>
    </citation>
    <scope>NUCLEOTIDE SEQUENCE [LARGE SCALE GENOMIC DNA]</scope>
    <source>
        <strain evidence="2">MED-G57</strain>
    </source>
</reference>
<name>A0A368DL34_9PROT</name>
<proteinExistence type="predicted"/>
<dbReference type="AlphaFoldDB" id="A0A368DL34"/>
<dbReference type="SMART" id="SM00450">
    <property type="entry name" value="RHOD"/>
    <property type="match status" value="1"/>
</dbReference>
<comment type="caution">
    <text evidence="2">The sequence shown here is derived from an EMBL/GenBank/DDBJ whole genome shotgun (WGS) entry which is preliminary data.</text>
</comment>
<accession>A0A368DL34</accession>
<dbReference type="Gene3D" id="3.40.250.10">
    <property type="entry name" value="Rhodanese-like domain"/>
    <property type="match status" value="1"/>
</dbReference>
<evidence type="ECO:0000313" key="2">
    <source>
        <dbReference type="EMBL" id="RCL72550.1"/>
    </source>
</evidence>
<sequence>MKTSSSELEAANKIVPKIDVATGIEKHKEGKSVFIDVRDGLDINKSGTIAGALRIPRGFIEFAADPSTPHHNASLQKDADIVLVCGAGGMAALTGRTLLEMGYTSVSNVGGFSGWKDGGGPVDE</sequence>